<keyword evidence="3" id="KW-1185">Reference proteome</keyword>
<dbReference type="Proteomes" id="UP000440578">
    <property type="component" value="Unassembled WGS sequence"/>
</dbReference>
<dbReference type="EMBL" id="VIIS01001783">
    <property type="protein sequence ID" value="KAF0292933.1"/>
    <property type="molecule type" value="Genomic_DNA"/>
</dbReference>
<comment type="caution">
    <text evidence="2">The sequence shown here is derived from an EMBL/GenBank/DDBJ whole genome shotgun (WGS) entry which is preliminary data.</text>
</comment>
<name>A0A6A4VH85_AMPAM</name>
<organism evidence="2 3">
    <name type="scientific">Amphibalanus amphitrite</name>
    <name type="common">Striped barnacle</name>
    <name type="synonym">Balanus amphitrite</name>
    <dbReference type="NCBI Taxonomy" id="1232801"/>
    <lineage>
        <taxon>Eukaryota</taxon>
        <taxon>Metazoa</taxon>
        <taxon>Ecdysozoa</taxon>
        <taxon>Arthropoda</taxon>
        <taxon>Crustacea</taxon>
        <taxon>Multicrustacea</taxon>
        <taxon>Cirripedia</taxon>
        <taxon>Thoracica</taxon>
        <taxon>Thoracicalcarea</taxon>
        <taxon>Balanomorpha</taxon>
        <taxon>Balanoidea</taxon>
        <taxon>Balanidae</taxon>
        <taxon>Amphibalaninae</taxon>
        <taxon>Amphibalanus</taxon>
    </lineage>
</organism>
<feature type="transmembrane region" description="Helical" evidence="1">
    <location>
        <begin position="157"/>
        <end position="180"/>
    </location>
</feature>
<evidence type="ECO:0000313" key="3">
    <source>
        <dbReference type="Proteomes" id="UP000440578"/>
    </source>
</evidence>
<dbReference type="PANTHER" id="PTHR36694">
    <property type="entry name" value="PASIFLORA 1, ISOFORM A-RELATED"/>
    <property type="match status" value="1"/>
</dbReference>
<dbReference type="AlphaFoldDB" id="A0A6A4VH85"/>
<keyword evidence="1" id="KW-0472">Membrane</keyword>
<evidence type="ECO:0000256" key="1">
    <source>
        <dbReference type="SAM" id="Phobius"/>
    </source>
</evidence>
<dbReference type="PANTHER" id="PTHR36694:SF11">
    <property type="entry name" value="LP21121P-RELATED"/>
    <property type="match status" value="1"/>
</dbReference>
<proteinExistence type="predicted"/>
<keyword evidence="1" id="KW-1133">Transmembrane helix</keyword>
<accession>A0A6A4VH85</accession>
<protein>
    <submittedName>
        <fullName evidence="2">Uncharacterized protein</fullName>
    </submittedName>
</protein>
<evidence type="ECO:0000313" key="2">
    <source>
        <dbReference type="EMBL" id="KAF0292933.1"/>
    </source>
</evidence>
<feature type="transmembrane region" description="Helical" evidence="1">
    <location>
        <begin position="123"/>
        <end position="145"/>
    </location>
</feature>
<sequence>MGKNDCCCGKYNAREGTKFIAIASSILSALSIAGCIWELMKLMRAQSEIERLIGSLENLGNTLQQLGGEFTSNNNSRQTASDAFYQRKLVVGVGLGIVVVSLLTAIALFFAAKKNNRYIALPYMIWTIILQILYGIGIAGLIFLLVVGDWNNSENDIIQTVVAPLVGIIISFVLNTWWLIVVFNFYNLHRDGQAFDSIPMQTA</sequence>
<keyword evidence="1" id="KW-0812">Transmembrane</keyword>
<reference evidence="2 3" key="1">
    <citation type="submission" date="2019-07" db="EMBL/GenBank/DDBJ databases">
        <title>Draft genome assembly of a fouling barnacle, Amphibalanus amphitrite (Darwin, 1854): The first reference genome for Thecostraca.</title>
        <authorList>
            <person name="Kim W."/>
        </authorList>
    </citation>
    <scope>NUCLEOTIDE SEQUENCE [LARGE SCALE GENOMIC DNA]</scope>
    <source>
        <strain evidence="2">SNU_AA5</strain>
        <tissue evidence="2">Soma without cirri and trophi</tissue>
    </source>
</reference>
<dbReference type="PROSITE" id="PS51257">
    <property type="entry name" value="PROKAR_LIPOPROTEIN"/>
    <property type="match status" value="1"/>
</dbReference>
<feature type="transmembrane region" description="Helical" evidence="1">
    <location>
        <begin position="89"/>
        <end position="111"/>
    </location>
</feature>
<gene>
    <name evidence="2" type="ORF">FJT64_009131</name>
</gene>
<feature type="transmembrane region" description="Helical" evidence="1">
    <location>
        <begin position="19"/>
        <end position="40"/>
    </location>
</feature>
<dbReference type="OrthoDB" id="6397115at2759"/>